<reference evidence="1 2" key="1">
    <citation type="submission" date="2024-02" db="EMBL/GenBank/DDBJ databases">
        <authorList>
            <person name="Chen Y."/>
            <person name="Shah S."/>
            <person name="Dougan E. K."/>
            <person name="Thang M."/>
            <person name="Chan C."/>
        </authorList>
    </citation>
    <scope>NUCLEOTIDE SEQUENCE [LARGE SCALE GENOMIC DNA]</scope>
</reference>
<dbReference type="EMBL" id="CAXAMM010016602">
    <property type="protein sequence ID" value="CAK9039170.1"/>
    <property type="molecule type" value="Genomic_DNA"/>
</dbReference>
<accession>A0ABP0LLS4</accession>
<gene>
    <name evidence="1" type="ORF">SCF082_LOCUS22927</name>
</gene>
<protein>
    <submittedName>
        <fullName evidence="1">Thermostable beta-glucosidase B</fullName>
    </submittedName>
</protein>
<name>A0ABP0LLS4_9DINO</name>
<organism evidence="1 2">
    <name type="scientific">Durusdinium trenchii</name>
    <dbReference type="NCBI Taxonomy" id="1381693"/>
    <lineage>
        <taxon>Eukaryota</taxon>
        <taxon>Sar</taxon>
        <taxon>Alveolata</taxon>
        <taxon>Dinophyceae</taxon>
        <taxon>Suessiales</taxon>
        <taxon>Symbiodiniaceae</taxon>
        <taxon>Durusdinium</taxon>
    </lineage>
</organism>
<sequence>MALHHCETNLACESHKQSIGIQIANEPNGGPGCPHSQEARFGLYHSVVTPSQVLCHPHNRANQMLSWLDMWDKGQKMMAIGMKRQFLGESMAIEISPDPAKKSEQLMANENLIKEANGAMAPMTGSERFLSLSTSHTTAFLRAINHGCLPDEQPPMEVRKDDPSWDLIQNGWPWLILSHLVEGQWPMLPTLLQGAMNSANSISKAPNELELAAQLAHLFILNVPLHEAKEKVQAANTCQPEALTYLSQFVKTFSGGPKFSMLDFLQKFSGLDATKGFTNTICLLYTTNHECW</sequence>
<dbReference type="Proteomes" id="UP001642464">
    <property type="component" value="Unassembled WGS sequence"/>
</dbReference>
<comment type="caution">
    <text evidence="1">The sequence shown here is derived from an EMBL/GenBank/DDBJ whole genome shotgun (WGS) entry which is preliminary data.</text>
</comment>
<keyword evidence="2" id="KW-1185">Reference proteome</keyword>
<evidence type="ECO:0000313" key="1">
    <source>
        <dbReference type="EMBL" id="CAK9039170.1"/>
    </source>
</evidence>
<evidence type="ECO:0000313" key="2">
    <source>
        <dbReference type="Proteomes" id="UP001642464"/>
    </source>
</evidence>
<proteinExistence type="predicted"/>